<dbReference type="FunFam" id="3.10.28.10:FF:000005">
    <property type="entry name" value="Pentatricopeptide repeat-containing protein At2g15820, chloroplastic"/>
    <property type="match status" value="1"/>
</dbReference>
<dbReference type="SUPFAM" id="SSF55608">
    <property type="entry name" value="Homing endonucleases"/>
    <property type="match status" value="1"/>
</dbReference>
<feature type="compositionally biased region" description="Acidic residues" evidence="11">
    <location>
        <begin position="790"/>
        <end position="799"/>
    </location>
</feature>
<dbReference type="PANTHER" id="PTHR47539:SF1">
    <property type="entry name" value="PENTATRICOPEPTIDE REPEAT-CONTAINING PROTEIN OTP51, CHLOROPLASTIC"/>
    <property type="match status" value="1"/>
</dbReference>
<dbReference type="FunFam" id="1.25.40.10:FF:000296">
    <property type="entry name" value="Pentatricopeptide repeat-containing protein, chloroplastic"/>
    <property type="match status" value="1"/>
</dbReference>
<sequence length="799" mass="91544">MLPSNTYTAQNLSYPFLTLRSPYPNPNQVFSSHQTFKSSTRYFGLRPSSLSFSLYKIRFLPTGNFSASATTSVEQLVSDEERDHDLNSSSKSFDFDANFASIDLKHLSAPTLEVKELEELPEQWRRSKLAWLCKELPSQKPGTFVRLLNAQRKWITQEDATYVAVHCMRIRENETGFRVYKWMMQQHWFKFDFALATKLADYMGKERKFSKCREIFDDIINQGRVPSESTFHILVVAYLSAPIQGCLEEACVIYNQMIQLGGYRPRLSLHNSLFRALLSKPGVSAKIYLNQAEFIFHNLETAGLEIQKDIYEGLIWLHSYQDTIDKKRINSLREDMRLAGIEESREVLVSILRICSKDVDVEEAEKAWLKLVQSDGGPLSQAFVYKMEMYSKVGEPMKSLAIFKEMKNSLGAPSVVSYNKIIEVLSKAEEVELTAALMSEFVTSGLKPLSPSFVYVMRMYLNMNLYDKLESAFSLCLEKCRPNRTIYNIYLDSLVKNGNVEKAEQIFGQMVTNGTIGVNGLSCNIILSGYLSCGENLKAEKIYELMCQKKYDVDPPLMEKIDHILSLSKKVAQKPISMKLGQDQREILVGLLLGGLQIESDEERRNHSIRFAFSENLETHIILRRHIHYQFHEWLVAQCDPGDCSEELPYQFFARPHSHFGFYADQFWPRGKPVIPKLIHRWLSPCVLAYWYMYGGCRLSSGDIVLKLKGSTDGAERVIKALKANSLDSKVKRRGRVFWIGFLGSNSMLFWKLVEPYILDELKDLLRPCAQSLGSDNVETDKMEFNSDSASDDSEDENS</sequence>
<dbReference type="GO" id="GO:0004519">
    <property type="term" value="F:endonuclease activity"/>
    <property type="evidence" value="ECO:0007669"/>
    <property type="project" value="InterPro"/>
</dbReference>
<comment type="similarity">
    <text evidence="2">Belongs to the PPR family. P subfamily.</text>
</comment>
<comment type="caution">
    <text evidence="13">The sequence shown here is derived from an EMBL/GenBank/DDBJ whole genome shotgun (WGS) entry which is preliminary data.</text>
</comment>
<evidence type="ECO:0000313" key="13">
    <source>
        <dbReference type="EMBL" id="KAK6946158.1"/>
    </source>
</evidence>
<keyword evidence="5" id="KW-0507">mRNA processing</keyword>
<feature type="repeat" description="PPR" evidence="10">
    <location>
        <begin position="414"/>
        <end position="448"/>
    </location>
</feature>
<evidence type="ECO:0000256" key="6">
    <source>
        <dbReference type="ARBA" id="ARBA00022737"/>
    </source>
</evidence>
<comment type="subcellular location">
    <subcellularLocation>
        <location evidence="1">Plastid</location>
        <location evidence="1">Chloroplast</location>
    </subcellularLocation>
</comment>
<evidence type="ECO:0000256" key="2">
    <source>
        <dbReference type="ARBA" id="ARBA00007626"/>
    </source>
</evidence>
<dbReference type="Pfam" id="PF01535">
    <property type="entry name" value="PPR"/>
    <property type="match status" value="3"/>
</dbReference>
<evidence type="ECO:0000256" key="1">
    <source>
        <dbReference type="ARBA" id="ARBA00004229"/>
    </source>
</evidence>
<dbReference type="SUPFAM" id="SSF81901">
    <property type="entry name" value="HCP-like"/>
    <property type="match status" value="1"/>
</dbReference>
<dbReference type="Gene3D" id="3.10.28.10">
    <property type="entry name" value="Homing endonucleases"/>
    <property type="match status" value="2"/>
</dbReference>
<keyword evidence="4" id="KW-0934">Plastid</keyword>
<feature type="repeat" description="PPR" evidence="10">
    <location>
        <begin position="483"/>
        <end position="517"/>
    </location>
</feature>
<feature type="region of interest" description="Disordered" evidence="11">
    <location>
        <begin position="777"/>
        <end position="799"/>
    </location>
</feature>
<dbReference type="GO" id="GO:0000373">
    <property type="term" value="P:Group II intron splicing"/>
    <property type="evidence" value="ECO:0007669"/>
    <property type="project" value="UniProtKB-ARBA"/>
</dbReference>
<dbReference type="InterPro" id="IPR027434">
    <property type="entry name" value="Homing_endonucl"/>
</dbReference>
<organism evidence="13 14">
    <name type="scientific">Dillenia turbinata</name>
    <dbReference type="NCBI Taxonomy" id="194707"/>
    <lineage>
        <taxon>Eukaryota</taxon>
        <taxon>Viridiplantae</taxon>
        <taxon>Streptophyta</taxon>
        <taxon>Embryophyta</taxon>
        <taxon>Tracheophyta</taxon>
        <taxon>Spermatophyta</taxon>
        <taxon>Magnoliopsida</taxon>
        <taxon>eudicotyledons</taxon>
        <taxon>Gunneridae</taxon>
        <taxon>Pentapetalae</taxon>
        <taxon>Dilleniales</taxon>
        <taxon>Dilleniaceae</taxon>
        <taxon>Dillenia</taxon>
    </lineage>
</organism>
<dbReference type="GO" id="GO:0009507">
    <property type="term" value="C:chloroplast"/>
    <property type="evidence" value="ECO:0007669"/>
    <property type="project" value="UniProtKB-SubCell"/>
</dbReference>
<keyword evidence="14" id="KW-1185">Reference proteome</keyword>
<evidence type="ECO:0000256" key="4">
    <source>
        <dbReference type="ARBA" id="ARBA00022640"/>
    </source>
</evidence>
<name>A0AAN8ZTD9_9MAGN</name>
<dbReference type="Pfam" id="PF03161">
    <property type="entry name" value="LAGLIDADG_2"/>
    <property type="match status" value="1"/>
</dbReference>
<dbReference type="GO" id="GO:0048564">
    <property type="term" value="P:photosystem I assembly"/>
    <property type="evidence" value="ECO:0007669"/>
    <property type="project" value="TreeGrafter"/>
</dbReference>
<dbReference type="PROSITE" id="PS51375">
    <property type="entry name" value="PPR"/>
    <property type="match status" value="2"/>
</dbReference>
<dbReference type="PANTHER" id="PTHR47539">
    <property type="entry name" value="PENTATRICOPEPTIDE REPEAT-CONTAINING PROTEIN OTP51, CHLOROPLASTIC"/>
    <property type="match status" value="1"/>
</dbReference>
<evidence type="ECO:0000256" key="9">
    <source>
        <dbReference type="ARBA" id="ARBA00077892"/>
    </source>
</evidence>
<proteinExistence type="inferred from homology"/>
<dbReference type="Proteomes" id="UP001370490">
    <property type="component" value="Unassembled WGS sequence"/>
</dbReference>
<evidence type="ECO:0000256" key="10">
    <source>
        <dbReference type="PROSITE-ProRule" id="PRU00708"/>
    </source>
</evidence>
<reference evidence="13 14" key="1">
    <citation type="submission" date="2023-12" db="EMBL/GenBank/DDBJ databases">
        <title>A high-quality genome assembly for Dillenia turbinata (Dilleniales).</title>
        <authorList>
            <person name="Chanderbali A."/>
        </authorList>
    </citation>
    <scope>NUCLEOTIDE SEQUENCE [LARGE SCALE GENOMIC DNA]</scope>
    <source>
        <strain evidence="13">LSX21</strain>
        <tissue evidence="13">Leaf</tissue>
    </source>
</reference>
<dbReference type="InterPro" id="IPR052500">
    <property type="entry name" value="Chloro/Mito_RNA_Process"/>
</dbReference>
<dbReference type="NCBIfam" id="TIGR00756">
    <property type="entry name" value="PPR"/>
    <property type="match status" value="1"/>
</dbReference>
<dbReference type="AlphaFoldDB" id="A0AAN8ZTD9"/>
<evidence type="ECO:0000313" key="14">
    <source>
        <dbReference type="Proteomes" id="UP001370490"/>
    </source>
</evidence>
<keyword evidence="7" id="KW-0809">Transit peptide</keyword>
<keyword evidence="6" id="KW-0677">Repeat</keyword>
<dbReference type="InterPro" id="IPR011990">
    <property type="entry name" value="TPR-like_helical_dom_sf"/>
</dbReference>
<feature type="domain" description="Homing endonuclease LAGLIDADG" evidence="12">
    <location>
        <begin position="585"/>
        <end position="748"/>
    </location>
</feature>
<dbReference type="EMBL" id="JBAMMX010000002">
    <property type="protein sequence ID" value="KAK6946158.1"/>
    <property type="molecule type" value="Genomic_DNA"/>
</dbReference>
<dbReference type="GO" id="GO:0045292">
    <property type="term" value="P:mRNA cis splicing, via spliceosome"/>
    <property type="evidence" value="ECO:0007669"/>
    <property type="project" value="TreeGrafter"/>
</dbReference>
<dbReference type="InterPro" id="IPR002885">
    <property type="entry name" value="PPR_rpt"/>
</dbReference>
<dbReference type="Gene3D" id="1.25.40.10">
    <property type="entry name" value="Tetratricopeptide repeat domain"/>
    <property type="match status" value="2"/>
</dbReference>
<evidence type="ECO:0000256" key="11">
    <source>
        <dbReference type="SAM" id="MobiDB-lite"/>
    </source>
</evidence>
<keyword evidence="8" id="KW-0508">mRNA splicing</keyword>
<evidence type="ECO:0000256" key="8">
    <source>
        <dbReference type="ARBA" id="ARBA00023187"/>
    </source>
</evidence>
<gene>
    <name evidence="13" type="ORF">RJ641_013702</name>
</gene>
<keyword evidence="3" id="KW-0150">Chloroplast</keyword>
<evidence type="ECO:0000259" key="12">
    <source>
        <dbReference type="Pfam" id="PF03161"/>
    </source>
</evidence>
<evidence type="ECO:0000256" key="3">
    <source>
        <dbReference type="ARBA" id="ARBA00022528"/>
    </source>
</evidence>
<evidence type="ECO:0000256" key="7">
    <source>
        <dbReference type="ARBA" id="ARBA00022946"/>
    </source>
</evidence>
<accession>A0AAN8ZTD9</accession>
<protein>
    <recommendedName>
        <fullName evidence="9">Protein ORGANELLE TRANSCRIPT PROCESSING 51</fullName>
    </recommendedName>
</protein>
<dbReference type="InterPro" id="IPR004860">
    <property type="entry name" value="LAGLIDADG_dom"/>
</dbReference>
<evidence type="ECO:0000256" key="5">
    <source>
        <dbReference type="ARBA" id="ARBA00022664"/>
    </source>
</evidence>